<organism evidence="1 2">
    <name type="scientific">Segniliparus rugosus (strain ATCC BAA-974 / DSM 45345 / CCUG 50838 / CIP 108380 / JCM 13579 / CDC 945)</name>
    <dbReference type="NCBI Taxonomy" id="679197"/>
    <lineage>
        <taxon>Bacteria</taxon>
        <taxon>Bacillati</taxon>
        <taxon>Actinomycetota</taxon>
        <taxon>Actinomycetes</taxon>
        <taxon>Mycobacteriales</taxon>
        <taxon>Segniliparaceae</taxon>
        <taxon>Segniliparus</taxon>
    </lineage>
</organism>
<evidence type="ECO:0000313" key="1">
    <source>
        <dbReference type="EMBL" id="EFV12752.1"/>
    </source>
</evidence>
<dbReference type="OrthoDB" id="141582at2"/>
<keyword evidence="2" id="KW-1185">Reference proteome</keyword>
<protein>
    <recommendedName>
        <fullName evidence="3">Replication protein</fullName>
    </recommendedName>
</protein>
<dbReference type="HOGENOM" id="CLU_1365586_0_0_11"/>
<evidence type="ECO:0008006" key="3">
    <source>
        <dbReference type="Google" id="ProtNLM"/>
    </source>
</evidence>
<dbReference type="Pfam" id="PF05908">
    <property type="entry name" value="Gamma_PGA_hydro"/>
    <property type="match status" value="1"/>
</dbReference>
<evidence type="ECO:0000313" key="2">
    <source>
        <dbReference type="Proteomes" id="UP000004816"/>
    </source>
</evidence>
<dbReference type="eggNOG" id="COG4195">
    <property type="taxonomic scope" value="Bacteria"/>
</dbReference>
<dbReference type="InterPro" id="IPR008585">
    <property type="entry name" value="Gamma_PGA_hydro"/>
</dbReference>
<dbReference type="EMBL" id="ACZI02000002">
    <property type="protein sequence ID" value="EFV12752.1"/>
    <property type="molecule type" value="Genomic_DNA"/>
</dbReference>
<name>E5XSD2_SEGRC</name>
<dbReference type="AlphaFoldDB" id="E5XSD2"/>
<reference evidence="1 2" key="1">
    <citation type="journal article" date="2011" name="Stand. Genomic Sci.">
        <title>High quality draft genome sequence of Segniliparus rugosus CDC 945(T)= (ATCC BAA-974(T)).</title>
        <authorList>
            <person name="Earl A.M."/>
            <person name="Desjardins C.A."/>
            <person name="Fitzgerald M.G."/>
            <person name="Arachchi H.M."/>
            <person name="Zeng Q."/>
            <person name="Mehta T."/>
            <person name="Griggs A."/>
            <person name="Birren B.W."/>
            <person name="Toney N.C."/>
            <person name="Carr J."/>
            <person name="Posey J."/>
            <person name="Butler W.R."/>
        </authorList>
    </citation>
    <scope>NUCLEOTIDE SEQUENCE [LARGE SCALE GENOMIC DNA]</scope>
    <source>
        <strain evidence="2">ATCC BAA-974 / DSM 45345 / CCUG 50838 / CIP 108380 / JCM 13579 / CDC 945</strain>
    </source>
</reference>
<comment type="caution">
    <text evidence="1">The sequence shown here is derived from an EMBL/GenBank/DDBJ whole genome shotgun (WGS) entry which is preliminary data.</text>
</comment>
<proteinExistence type="predicted"/>
<dbReference type="Proteomes" id="UP000004816">
    <property type="component" value="Unassembled WGS sequence"/>
</dbReference>
<accession>E5XSD2</accession>
<dbReference type="InterPro" id="IPR038128">
    <property type="entry name" value="Gamma_PGA_hydro_sf"/>
</dbReference>
<sequence length="216" mass="23410">MATAAPATLSELLRTPGLVESSCLRSRFGFMAIHGGGLERMTDVIADRAAAACGASLYVVRHPPGYRHHLTSRLFRAEESALLAAFLQHVEVVVSLHGYGRPARRRQLLVGGRNRSLAEHVASCVGLPGYRAVTDLASIPRELRGLHPDNPVNLPRLAGAQLELPPRVRGLGLFRPEPGPDRIPPTVRALIDGLADAARRWPARREGLREGRQQGA</sequence>
<dbReference type="STRING" id="679197.HMPREF9336_02404"/>
<dbReference type="Gene3D" id="3.40.630.100">
    <property type="entry name" value="Poly-gamma-glutamate hydrolase, zinc-binding motif"/>
    <property type="match status" value="1"/>
</dbReference>
<gene>
    <name evidence="1" type="ORF">HMPREF9336_02404</name>
</gene>